<protein>
    <submittedName>
        <fullName evidence="1">Uncharacterized protein</fullName>
    </submittedName>
</protein>
<organism evidence="1 2">
    <name type="scientific">Actinopolymorpha singaporensis</name>
    <dbReference type="NCBI Taxonomy" id="117157"/>
    <lineage>
        <taxon>Bacteria</taxon>
        <taxon>Bacillati</taxon>
        <taxon>Actinomycetota</taxon>
        <taxon>Actinomycetes</taxon>
        <taxon>Propionibacteriales</taxon>
        <taxon>Actinopolymorphaceae</taxon>
        <taxon>Actinopolymorpha</taxon>
    </lineage>
</organism>
<accession>A0A1H1M7H9</accession>
<dbReference type="Pfam" id="PF19559">
    <property type="entry name" value="DUF6081"/>
    <property type="match status" value="1"/>
</dbReference>
<dbReference type="RefSeq" id="WP_092650511.1">
    <property type="nucleotide sequence ID" value="NZ_LT629732.1"/>
</dbReference>
<dbReference type="Proteomes" id="UP000198983">
    <property type="component" value="Chromosome I"/>
</dbReference>
<dbReference type="EMBL" id="LT629732">
    <property type="protein sequence ID" value="SDR82753.1"/>
    <property type="molecule type" value="Genomic_DNA"/>
</dbReference>
<dbReference type="InterPro" id="IPR045727">
    <property type="entry name" value="DUF6081"/>
</dbReference>
<reference evidence="1 2" key="1">
    <citation type="submission" date="2016-10" db="EMBL/GenBank/DDBJ databases">
        <authorList>
            <person name="de Groot N.N."/>
        </authorList>
    </citation>
    <scope>NUCLEOTIDE SEQUENCE [LARGE SCALE GENOMIC DNA]</scope>
    <source>
        <strain evidence="1 2">DSM 22024</strain>
    </source>
</reference>
<sequence>MRDLESLRAENGTYRHLWDDFRDGFSVGSPTAKWFYFSAGSFTGDDGVVSTSSHGLTVVARGENRTTGEPAFTLSVAPDSQNGGLPGGLDHVKWLAYANHTASSGYPGFDAVPGRVLSFETWLGGRTYGTRLQPFGGAVDDPDDDLRLASFAANQIDFETYVVFDFFLTNKTIYAFYERLPFGRGPELGDNYAAFSFQIPVAANHPRAMHHLRISYDRAAGVVHWYVNEEEVFKVDRIGCLVDRRYLTLDHGGEEILVEPRQLACGMGMFTLLDGYRPTGIGLVKLGDGPTGYFDPTVGDPTPAPFVDPSSLPSNRLFGQGARLEVRRVVVSSAVST</sequence>
<evidence type="ECO:0000313" key="1">
    <source>
        <dbReference type="EMBL" id="SDR82753.1"/>
    </source>
</evidence>
<gene>
    <name evidence="1" type="ORF">SAMN04489717_0712</name>
</gene>
<dbReference type="AlphaFoldDB" id="A0A1H1M7H9"/>
<name>A0A1H1M7H9_9ACTN</name>
<evidence type="ECO:0000313" key="2">
    <source>
        <dbReference type="Proteomes" id="UP000198983"/>
    </source>
</evidence>
<proteinExistence type="predicted"/>
<dbReference type="OrthoDB" id="2791077at2"/>
<keyword evidence="2" id="KW-1185">Reference proteome</keyword>